<comment type="caution">
    <text evidence="3">The sequence shown here is derived from an EMBL/GenBank/DDBJ whole genome shotgun (WGS) entry which is preliminary data.</text>
</comment>
<protein>
    <submittedName>
        <fullName evidence="3">Uncharacterized protein</fullName>
    </submittedName>
</protein>
<keyword evidence="2" id="KW-0812">Transmembrane</keyword>
<keyword evidence="2" id="KW-0472">Membrane</keyword>
<sequence>PSGRQRQMGRRDRHWGWVAGGVAALVAGVAIGVENNGGGDSNHSYNPPTPDNGGDDDVSPPAPPGQDAVPPHAEAGD</sequence>
<keyword evidence="2" id="KW-1133">Transmembrane helix</keyword>
<feature type="non-terminal residue" evidence="3">
    <location>
        <position position="1"/>
    </location>
</feature>
<dbReference type="EMBL" id="PYKJ01000491">
    <property type="protein sequence ID" value="TGC90407.1"/>
    <property type="molecule type" value="Genomic_DNA"/>
</dbReference>
<feature type="region of interest" description="Disordered" evidence="1">
    <location>
        <begin position="33"/>
        <end position="77"/>
    </location>
</feature>
<evidence type="ECO:0000313" key="3">
    <source>
        <dbReference type="EMBL" id="TGC90407.1"/>
    </source>
</evidence>
<organism evidence="3 4">
    <name type="scientific">Salmonella enteritidis</name>
    <dbReference type="NCBI Taxonomy" id="149539"/>
    <lineage>
        <taxon>Bacteria</taxon>
        <taxon>Pseudomonadati</taxon>
        <taxon>Pseudomonadota</taxon>
        <taxon>Gammaproteobacteria</taxon>
        <taxon>Enterobacterales</taxon>
        <taxon>Enterobacteriaceae</taxon>
        <taxon>Salmonella</taxon>
    </lineage>
</organism>
<feature type="transmembrane region" description="Helical" evidence="2">
    <location>
        <begin position="14"/>
        <end position="33"/>
    </location>
</feature>
<accession>A0A5R1YRF0</accession>
<reference evidence="3 4" key="1">
    <citation type="submission" date="2018-03" db="EMBL/GenBank/DDBJ databases">
        <title>Non-Typhoidal Salmonella genome sequencing and assembly.</title>
        <authorList>
            <person name="Matchawe C."/>
        </authorList>
    </citation>
    <scope>NUCLEOTIDE SEQUENCE [LARGE SCALE GENOMIC DNA]</scope>
    <source>
        <strain evidence="3 4">20dea</strain>
    </source>
</reference>
<feature type="non-terminal residue" evidence="3">
    <location>
        <position position="77"/>
    </location>
</feature>
<dbReference type="RefSeq" id="WP_210114130.1">
    <property type="nucleotide sequence ID" value="NZ_PYKJ01000491.1"/>
</dbReference>
<evidence type="ECO:0000313" key="4">
    <source>
        <dbReference type="Proteomes" id="UP000297537"/>
    </source>
</evidence>
<gene>
    <name evidence="3" type="ORF">C9F08_25030</name>
</gene>
<evidence type="ECO:0000256" key="1">
    <source>
        <dbReference type="SAM" id="MobiDB-lite"/>
    </source>
</evidence>
<evidence type="ECO:0000256" key="2">
    <source>
        <dbReference type="SAM" id="Phobius"/>
    </source>
</evidence>
<dbReference type="Proteomes" id="UP000297537">
    <property type="component" value="Unassembled WGS sequence"/>
</dbReference>
<dbReference type="AlphaFoldDB" id="A0A5R1YRF0"/>
<name>A0A5R1YRF0_SALEN</name>
<proteinExistence type="predicted"/>